<gene>
    <name evidence="18" type="ORF">V9T40_012869</name>
</gene>
<feature type="active site" description="Nucleophile" evidence="14">
    <location>
        <position position="275"/>
    </location>
</feature>
<name>A0AAN9T812_9HEMI</name>
<dbReference type="InterPro" id="IPR008927">
    <property type="entry name" value="6-PGluconate_DH-like_C_sf"/>
</dbReference>
<dbReference type="Pfam" id="PF01853">
    <property type="entry name" value="MOZ_SAS"/>
    <property type="match status" value="1"/>
</dbReference>
<dbReference type="InterPro" id="IPR001732">
    <property type="entry name" value="UDP-Glc/GDP-Man_DH_N"/>
</dbReference>
<dbReference type="PIRSF" id="PIRSF000124">
    <property type="entry name" value="UDPglc_GDPman_dh"/>
    <property type="match status" value="1"/>
</dbReference>
<dbReference type="AlphaFoldDB" id="A0AAN9T812"/>
<evidence type="ECO:0000256" key="1">
    <source>
        <dbReference type="ARBA" id="ARBA00004123"/>
    </source>
</evidence>
<comment type="similarity">
    <text evidence="3">Belongs to the UDP-glucose/GDP-mannose dehydrogenase family.</text>
</comment>
<dbReference type="InterPro" id="IPR036291">
    <property type="entry name" value="NAD(P)-bd_dom_sf"/>
</dbReference>
<dbReference type="EMBL" id="JBBCAQ010000036">
    <property type="protein sequence ID" value="KAK7576583.1"/>
    <property type="molecule type" value="Genomic_DNA"/>
</dbReference>
<evidence type="ECO:0000256" key="14">
    <source>
        <dbReference type="PIRSR" id="PIRSR500133-1"/>
    </source>
</evidence>
<dbReference type="EC" id="1.1.1.22" evidence="5"/>
<dbReference type="InterPro" id="IPR036388">
    <property type="entry name" value="WH-like_DNA-bd_sf"/>
</dbReference>
<dbReference type="PANTHER" id="PTHR11374:SF3">
    <property type="entry name" value="UDP-GLUCOSE 6-DEHYDROGENASE"/>
    <property type="match status" value="1"/>
</dbReference>
<comment type="caution">
    <text evidence="18">The sequence shown here is derived from an EMBL/GenBank/DDBJ whole genome shotgun (WGS) entry which is preliminary data.</text>
</comment>
<evidence type="ECO:0000256" key="4">
    <source>
        <dbReference type="ARBA" id="ARBA00010107"/>
    </source>
</evidence>
<keyword evidence="11 15" id="KW-0520">NAD</keyword>
<feature type="active site" description="Proton donor/acceptor" evidence="16">
    <location>
        <position position="771"/>
    </location>
</feature>
<dbReference type="SUPFAM" id="SSF51735">
    <property type="entry name" value="NAD(P)-binding Rossmann-fold domains"/>
    <property type="match status" value="1"/>
</dbReference>
<dbReference type="GO" id="GO:0140861">
    <property type="term" value="P:DNA repair-dependent chromatin remodeling"/>
    <property type="evidence" value="ECO:0007669"/>
    <property type="project" value="UniProtKB-ARBA"/>
</dbReference>
<feature type="binding site" evidence="15">
    <location>
        <position position="40"/>
    </location>
    <ligand>
        <name>NAD(+)</name>
        <dbReference type="ChEBI" id="CHEBI:57540"/>
    </ligand>
</feature>
<keyword evidence="19" id="KW-1185">Reference proteome</keyword>
<feature type="binding site" evidence="15">
    <location>
        <begin position="129"/>
        <end position="130"/>
    </location>
    <ligand>
        <name>NAD(+)</name>
        <dbReference type="ChEBI" id="CHEBI:57540"/>
    </ligand>
</feature>
<dbReference type="Gene3D" id="3.40.630.30">
    <property type="match status" value="1"/>
</dbReference>
<evidence type="ECO:0000256" key="2">
    <source>
        <dbReference type="ARBA" id="ARBA00004701"/>
    </source>
</evidence>
<evidence type="ECO:0000256" key="12">
    <source>
        <dbReference type="ARBA" id="ARBA00023242"/>
    </source>
</evidence>
<dbReference type="Pfam" id="PF03720">
    <property type="entry name" value="UDPG_MGDP_dh_C"/>
    <property type="match status" value="1"/>
</dbReference>
<dbReference type="SMART" id="SM00984">
    <property type="entry name" value="UDPG_MGDP_dh_C"/>
    <property type="match status" value="1"/>
</dbReference>
<dbReference type="CDD" id="cd04301">
    <property type="entry name" value="NAT_SF"/>
    <property type="match status" value="1"/>
</dbReference>
<dbReference type="Pfam" id="PF00984">
    <property type="entry name" value="UDPG_MGDP_dh"/>
    <property type="match status" value="1"/>
</dbReference>
<dbReference type="GO" id="GO:0004402">
    <property type="term" value="F:histone acetyltransferase activity"/>
    <property type="evidence" value="ECO:0007669"/>
    <property type="project" value="InterPro"/>
</dbReference>
<keyword evidence="12" id="KW-0539">Nucleus</keyword>
<feature type="binding site" evidence="15">
    <location>
        <begin position="10"/>
        <end position="15"/>
    </location>
    <ligand>
        <name>NAD(+)</name>
        <dbReference type="ChEBI" id="CHEBI:57540"/>
    </ligand>
</feature>
<dbReference type="InterPro" id="IPR036220">
    <property type="entry name" value="UDP-Glc/GDP-Man_DH_C_sf"/>
</dbReference>
<reference evidence="18 19" key="1">
    <citation type="submission" date="2024-03" db="EMBL/GenBank/DDBJ databases">
        <title>Adaptation during the transition from Ophiocordyceps entomopathogen to insect associate is accompanied by gene loss and intensified selection.</title>
        <authorList>
            <person name="Ward C.M."/>
            <person name="Onetto C.A."/>
            <person name="Borneman A.R."/>
        </authorList>
    </citation>
    <scope>NUCLEOTIDE SEQUENCE [LARGE SCALE GENOMIC DNA]</scope>
    <source>
        <strain evidence="18">AWRI1</strain>
        <tissue evidence="18">Single Adult Female</tissue>
    </source>
</reference>
<dbReference type="EC" id="2.3.1.48" evidence="6"/>
<dbReference type="Pfam" id="PF11717">
    <property type="entry name" value="Tudor-knot"/>
    <property type="match status" value="1"/>
</dbReference>
<dbReference type="InterPro" id="IPR040706">
    <property type="entry name" value="Zf-MYST"/>
</dbReference>
<evidence type="ECO:0000256" key="5">
    <source>
        <dbReference type="ARBA" id="ARBA00012954"/>
    </source>
</evidence>
<evidence type="ECO:0000313" key="19">
    <source>
        <dbReference type="Proteomes" id="UP001367676"/>
    </source>
</evidence>
<protein>
    <recommendedName>
        <fullName evidence="7">UDP-glucose 6-dehydrogenase</fullName>
        <ecNumber evidence="5">1.1.1.22</ecNumber>
        <ecNumber evidence="6">2.3.1.48</ecNumber>
    </recommendedName>
</protein>
<dbReference type="Proteomes" id="UP001367676">
    <property type="component" value="Unassembled WGS sequence"/>
</dbReference>
<dbReference type="Gene3D" id="1.10.10.10">
    <property type="entry name" value="Winged helix-like DNA-binding domain superfamily/Winged helix DNA-binding domain"/>
    <property type="match status" value="1"/>
</dbReference>
<dbReference type="InterPro" id="IPR014026">
    <property type="entry name" value="UDP-Glc/GDP-Man_DH_dimer"/>
</dbReference>
<dbReference type="FunFam" id="1.20.5.100:FF:000001">
    <property type="entry name" value="UDP-glucose 6-dehydrogenase"/>
    <property type="match status" value="1"/>
</dbReference>
<dbReference type="GO" id="GO:0003979">
    <property type="term" value="F:UDP-glucose 6-dehydrogenase activity"/>
    <property type="evidence" value="ECO:0007669"/>
    <property type="project" value="UniProtKB-EC"/>
</dbReference>
<evidence type="ECO:0000256" key="16">
    <source>
        <dbReference type="PIRSR" id="PIRSR602717-51"/>
    </source>
</evidence>
<comment type="pathway">
    <text evidence="2">Nucleotide-sugar biosynthesis; UDP-alpha-D-glucuronate biosynthesis; UDP-alpha-D-glucuronate from UDP-alpha-D-glucose: step 1/1.</text>
</comment>
<evidence type="ECO:0000313" key="18">
    <source>
        <dbReference type="EMBL" id="KAK7576583.1"/>
    </source>
</evidence>
<dbReference type="InterPro" id="IPR016181">
    <property type="entry name" value="Acyl_CoA_acyltransferase"/>
</dbReference>
<feature type="domain" description="MYST-type HAT" evidence="17">
    <location>
        <begin position="595"/>
        <end position="866"/>
    </location>
</feature>
<comment type="similarity">
    <text evidence="4">Belongs to the MYST (SAS/MOZ) family.</text>
</comment>
<dbReference type="SUPFAM" id="SSF48179">
    <property type="entry name" value="6-phosphogluconate dehydrogenase C-terminal domain-like"/>
    <property type="match status" value="1"/>
</dbReference>
<accession>A0AAN9T812</accession>
<comment type="catalytic activity">
    <reaction evidence="13">
        <text>UDP-alpha-D-glucose + 2 NAD(+) + H2O = UDP-alpha-D-glucuronate + 2 NADH + 3 H(+)</text>
        <dbReference type="Rhea" id="RHEA:23596"/>
        <dbReference type="ChEBI" id="CHEBI:15377"/>
        <dbReference type="ChEBI" id="CHEBI:15378"/>
        <dbReference type="ChEBI" id="CHEBI:57540"/>
        <dbReference type="ChEBI" id="CHEBI:57945"/>
        <dbReference type="ChEBI" id="CHEBI:58052"/>
        <dbReference type="ChEBI" id="CHEBI:58885"/>
        <dbReference type="EC" id="1.1.1.22"/>
    </reaction>
</comment>
<dbReference type="GO" id="GO:0006024">
    <property type="term" value="P:glycosaminoglycan biosynthetic process"/>
    <property type="evidence" value="ECO:0007669"/>
    <property type="project" value="UniProtKB-ARBA"/>
</dbReference>
<dbReference type="Pfam" id="PF03721">
    <property type="entry name" value="UDPG_MGDP_dh_N"/>
    <property type="match status" value="1"/>
</dbReference>
<dbReference type="FunFam" id="3.30.60.60:FF:000001">
    <property type="entry name" value="Histone acetyltransferase"/>
    <property type="match status" value="1"/>
</dbReference>
<dbReference type="GO" id="GO:0051287">
    <property type="term" value="F:NAD binding"/>
    <property type="evidence" value="ECO:0007669"/>
    <property type="project" value="InterPro"/>
</dbReference>
<dbReference type="GO" id="GO:0005705">
    <property type="term" value="C:polytene chromosome interband"/>
    <property type="evidence" value="ECO:0007669"/>
    <property type="project" value="UniProtKB-ARBA"/>
</dbReference>
<feature type="binding site" evidence="15">
    <location>
        <begin position="275"/>
        <end position="278"/>
    </location>
    <ligand>
        <name>NAD(+)</name>
        <dbReference type="ChEBI" id="CHEBI:57540"/>
    </ligand>
</feature>
<dbReference type="PROSITE" id="PS51726">
    <property type="entry name" value="MYST_HAT"/>
    <property type="match status" value="1"/>
</dbReference>
<feature type="binding site" evidence="15">
    <location>
        <position position="164"/>
    </location>
    <ligand>
        <name>NAD(+)</name>
        <dbReference type="ChEBI" id="CHEBI:57540"/>
    </ligand>
</feature>
<dbReference type="InterPro" id="IPR017476">
    <property type="entry name" value="UDP-Glc/GDP-Man"/>
</dbReference>
<dbReference type="SUPFAM" id="SSF55729">
    <property type="entry name" value="Acyl-CoA N-acyltransferases (Nat)"/>
    <property type="match status" value="1"/>
</dbReference>
<evidence type="ECO:0000256" key="11">
    <source>
        <dbReference type="ARBA" id="ARBA00023027"/>
    </source>
</evidence>
<dbReference type="InterPro" id="IPR028356">
    <property type="entry name" value="UDPglc_DH_euk"/>
</dbReference>
<evidence type="ECO:0000256" key="15">
    <source>
        <dbReference type="PIRSR" id="PIRSR500133-3"/>
    </source>
</evidence>
<evidence type="ECO:0000256" key="3">
    <source>
        <dbReference type="ARBA" id="ARBA00006601"/>
    </source>
</evidence>
<dbReference type="InterPro" id="IPR002717">
    <property type="entry name" value="HAT_MYST-type"/>
</dbReference>
<dbReference type="FunFam" id="1.10.10.10:FF:000022">
    <property type="entry name" value="Histone acetyltransferase"/>
    <property type="match status" value="1"/>
</dbReference>
<evidence type="ECO:0000256" key="6">
    <source>
        <dbReference type="ARBA" id="ARBA00013184"/>
    </source>
</evidence>
<evidence type="ECO:0000256" key="13">
    <source>
        <dbReference type="ARBA" id="ARBA00047473"/>
    </source>
</evidence>
<evidence type="ECO:0000256" key="9">
    <source>
        <dbReference type="ARBA" id="ARBA00022990"/>
    </source>
</evidence>
<keyword evidence="8" id="KW-0808">Transferase</keyword>
<dbReference type="FunFam" id="3.40.50.720:FF:000114">
    <property type="entry name" value="UDP-glucose 6-dehydrogenase"/>
    <property type="match status" value="1"/>
</dbReference>
<dbReference type="Gene3D" id="1.20.5.100">
    <property type="entry name" value="Cytochrome c1, transmembrane anchor, C-terminal"/>
    <property type="match status" value="1"/>
</dbReference>
<dbReference type="InterPro" id="IPR014027">
    <property type="entry name" value="UDP-Glc/GDP-Man_DH_C"/>
</dbReference>
<dbReference type="SUPFAM" id="SSF52413">
    <property type="entry name" value="UDP-glucose/GDP-mannose dehydrogenase C-terminal domain"/>
    <property type="match status" value="1"/>
</dbReference>
<feature type="binding site" evidence="15">
    <location>
        <position position="345"/>
    </location>
    <ligand>
        <name>NAD(+)</name>
        <dbReference type="ChEBI" id="CHEBI:57540"/>
    </ligand>
</feature>
<dbReference type="FunFam" id="3.40.630.30:FF:000002">
    <property type="entry name" value="Histone acetyltransferase"/>
    <property type="match status" value="1"/>
</dbReference>
<sequence length="871" mass="99574">MTVKNICCIGAGYVGGPTCSVIANQCHDIRVTVVDINPERIAQWNSDLLPIYEPGLDEIVFSRRNKNLFFSTDVETAIKEADLIFISVNTPTKTCGEGKGRAADMRYVEESARTIATTATSSKIVVEKSTVPVKAAESISKVLVANQKDGVSFEVLSNPEFLAEGTAVENLVNADRVLIGHNETPTGRAAFRELRDIYMRWIPKERIIGMKTWSSELSKLASNAFLAQRISSINSLTALCEVTGADVSEVAYAIGHDRRIGPNFLEASVGFGGSCFQKDILNLVYMCERLSLREVAAYWQQVVDMNEYQKERFTKKIIETMFHSVSDKSLAIYGFSFKKNTGDTRESPSICVCKRLLDEGANLNIYDPKVMDKQLISDLNRVTCNQEKVKRLVKICRDPYSAAKNSHAIVICTEWDEFKKLKYEDIFKSMKKPAYIFDGRKILDHDYLSRIGYEVYTIDTIRSNRSKNKTRESTEVSGKYLAKRNDEWYPAEVIQKRPVQDPNTFEYYVHYTNCDRRLDRWLPQEEVKFIPSSQDPEEPAPASTSTISAIIPDISNRKMTRTQKKRLDEINESLMDTETEPQEISALEEERKALTKVKYITEIRIGKYLIDTWYFSPYPDEYGKSAKLWICEYCLFYARYAVSLHLHERECEFNNPPGTEVYRSGAISIYEADGRVHKLYCQNLCLLAKLFLDHKTLFFDVEAFKFYVLCVVDMAGAHIVGFFSKEKDSPDCFNVACLLVLPPYQKHGYGRLLIAFSYELSKLEGIVAGPETPLSDLGLLAYRSYWSWVLLQEIYSSDDEVSITDLSFRTSINESDILDTLNWLNLVKYLKNNYCICVTRETLLNVFKKLKPPRFFINTAAIRWYPYDNAM</sequence>
<dbReference type="Gene3D" id="3.40.50.720">
    <property type="entry name" value="NAD(P)-binding Rossmann-like Domain"/>
    <property type="match status" value="2"/>
</dbReference>
<proteinExistence type="inferred from homology"/>
<dbReference type="Gene3D" id="2.30.30.140">
    <property type="match status" value="1"/>
</dbReference>
<organism evidence="18 19">
    <name type="scientific">Parthenolecanium corni</name>
    <dbReference type="NCBI Taxonomy" id="536013"/>
    <lineage>
        <taxon>Eukaryota</taxon>
        <taxon>Metazoa</taxon>
        <taxon>Ecdysozoa</taxon>
        <taxon>Arthropoda</taxon>
        <taxon>Hexapoda</taxon>
        <taxon>Insecta</taxon>
        <taxon>Pterygota</taxon>
        <taxon>Neoptera</taxon>
        <taxon>Paraneoptera</taxon>
        <taxon>Hemiptera</taxon>
        <taxon>Sternorrhyncha</taxon>
        <taxon>Coccoidea</taxon>
        <taxon>Coccidae</taxon>
        <taxon>Parthenolecanium</taxon>
    </lineage>
</organism>
<dbReference type="InterPro" id="IPR016197">
    <property type="entry name" value="Chromo-like_dom_sf"/>
</dbReference>
<dbReference type="SUPFAM" id="SSF54160">
    <property type="entry name" value="Chromo domain-like"/>
    <property type="match status" value="1"/>
</dbReference>
<dbReference type="FunFam" id="3.40.50.720:FF:000032">
    <property type="entry name" value="UDP-glucose 6-dehydrogenase"/>
    <property type="match status" value="1"/>
</dbReference>
<evidence type="ECO:0000259" key="17">
    <source>
        <dbReference type="PROSITE" id="PS51726"/>
    </source>
</evidence>
<dbReference type="InterPro" id="IPR025995">
    <property type="entry name" value="Tudor-knot"/>
</dbReference>
<feature type="binding site" evidence="15">
    <location>
        <position position="35"/>
    </location>
    <ligand>
        <name>NAD(+)</name>
        <dbReference type="ChEBI" id="CHEBI:57540"/>
    </ligand>
</feature>
<evidence type="ECO:0000256" key="10">
    <source>
        <dbReference type="ARBA" id="ARBA00023002"/>
    </source>
</evidence>
<dbReference type="Gene3D" id="3.30.60.60">
    <property type="entry name" value="N-acetyl transferase-like"/>
    <property type="match status" value="1"/>
</dbReference>
<keyword evidence="9" id="KW-0007">Acetylation</keyword>
<keyword evidence="10" id="KW-0560">Oxidoreductase</keyword>
<evidence type="ECO:0000256" key="8">
    <source>
        <dbReference type="ARBA" id="ARBA00022679"/>
    </source>
</evidence>
<dbReference type="NCBIfam" id="TIGR03026">
    <property type="entry name" value="NDP-sugDHase"/>
    <property type="match status" value="1"/>
</dbReference>
<dbReference type="GO" id="GO:0005634">
    <property type="term" value="C:nucleus"/>
    <property type="evidence" value="ECO:0007669"/>
    <property type="project" value="UniProtKB-SubCell"/>
</dbReference>
<dbReference type="PIRSF" id="PIRSF500133">
    <property type="entry name" value="UDPglc_DH_euk"/>
    <property type="match status" value="1"/>
</dbReference>
<comment type="subcellular location">
    <subcellularLocation>
        <location evidence="1">Nucleus</location>
    </subcellularLocation>
</comment>
<feature type="binding site" evidence="15">
    <location>
        <begin position="88"/>
        <end position="92"/>
    </location>
    <ligand>
        <name>NAD(+)</name>
        <dbReference type="ChEBI" id="CHEBI:57540"/>
    </ligand>
</feature>
<dbReference type="PANTHER" id="PTHR11374">
    <property type="entry name" value="UDP-GLUCOSE DEHYDROGENASE/UDP-MANNAC DEHYDROGENASE"/>
    <property type="match status" value="1"/>
</dbReference>
<dbReference type="GO" id="GO:0006355">
    <property type="term" value="P:regulation of DNA-templated transcription"/>
    <property type="evidence" value="ECO:0007669"/>
    <property type="project" value="InterPro"/>
</dbReference>
<evidence type="ECO:0000256" key="7">
    <source>
        <dbReference type="ARBA" id="ARBA00015132"/>
    </source>
</evidence>
<dbReference type="Pfam" id="PF17772">
    <property type="entry name" value="zf-MYST"/>
    <property type="match status" value="1"/>
</dbReference>